<accession>A0A2M7E9Z2</accession>
<protein>
    <submittedName>
        <fullName evidence="5">DUF86 domain-containing protein</fullName>
    </submittedName>
</protein>
<evidence type="ECO:0000256" key="3">
    <source>
        <dbReference type="ARBA" id="ARBA00022801"/>
    </source>
</evidence>
<evidence type="ECO:0000313" key="6">
    <source>
        <dbReference type="Proteomes" id="UP000228886"/>
    </source>
</evidence>
<reference evidence="6" key="1">
    <citation type="submission" date="2017-09" db="EMBL/GenBank/DDBJ databases">
        <title>Depth-based differentiation of microbial function through sediment-hosted aquifers and enrichment of novel symbionts in the deep terrestrial subsurface.</title>
        <authorList>
            <person name="Probst A.J."/>
            <person name="Ladd B."/>
            <person name="Jarett J.K."/>
            <person name="Geller-Mcgrath D.E."/>
            <person name="Sieber C.M.K."/>
            <person name="Emerson J.B."/>
            <person name="Anantharaman K."/>
            <person name="Thomas B.C."/>
            <person name="Malmstrom R."/>
            <person name="Stieglmeier M."/>
            <person name="Klingl A."/>
            <person name="Woyke T."/>
            <person name="Ryan C.M."/>
            <person name="Banfield J.F."/>
        </authorList>
    </citation>
    <scope>NUCLEOTIDE SEQUENCE [LARGE SCALE GENOMIC DNA]</scope>
</reference>
<evidence type="ECO:0000256" key="2">
    <source>
        <dbReference type="ARBA" id="ARBA00022722"/>
    </source>
</evidence>
<keyword evidence="1" id="KW-1277">Toxin-antitoxin system</keyword>
<proteinExistence type="inferred from homology"/>
<dbReference type="NCBIfam" id="NF047751">
    <property type="entry name" value="HepT_toxin"/>
    <property type="match status" value="1"/>
</dbReference>
<dbReference type="Proteomes" id="UP000228886">
    <property type="component" value="Unassembled WGS sequence"/>
</dbReference>
<evidence type="ECO:0000256" key="4">
    <source>
        <dbReference type="ARBA" id="ARBA00024207"/>
    </source>
</evidence>
<dbReference type="InterPro" id="IPR037038">
    <property type="entry name" value="HepT-like_sf"/>
</dbReference>
<dbReference type="PANTHER" id="PTHR33397">
    <property type="entry name" value="UPF0331 PROTEIN YUTE"/>
    <property type="match status" value="1"/>
</dbReference>
<dbReference type="GO" id="GO:0016787">
    <property type="term" value="F:hydrolase activity"/>
    <property type="evidence" value="ECO:0007669"/>
    <property type="project" value="UniProtKB-KW"/>
</dbReference>
<dbReference type="InterPro" id="IPR008201">
    <property type="entry name" value="HepT-like"/>
</dbReference>
<dbReference type="GO" id="GO:0110001">
    <property type="term" value="C:toxin-antitoxin complex"/>
    <property type="evidence" value="ECO:0007669"/>
    <property type="project" value="InterPro"/>
</dbReference>
<name>A0A2M7E9Z2_9BACT</name>
<keyword evidence="2" id="KW-0540">Nuclease</keyword>
<organism evidence="5 6">
    <name type="scientific">bacterium (Candidatus Ratteibacteria) CG01_land_8_20_14_3_00_40_19</name>
    <dbReference type="NCBI Taxonomy" id="2014290"/>
    <lineage>
        <taxon>Bacteria</taxon>
        <taxon>Candidatus Ratteibacteria</taxon>
    </lineage>
</organism>
<dbReference type="InterPro" id="IPR052379">
    <property type="entry name" value="Type_VII_TA_RNase"/>
</dbReference>
<dbReference type="PANTHER" id="PTHR33397:SF5">
    <property type="entry name" value="RNASE YUTE-RELATED"/>
    <property type="match status" value="1"/>
</dbReference>
<dbReference type="EMBL" id="PETL01000094">
    <property type="protein sequence ID" value="PIV64505.1"/>
    <property type="molecule type" value="Genomic_DNA"/>
</dbReference>
<keyword evidence="3" id="KW-0378">Hydrolase</keyword>
<evidence type="ECO:0000256" key="1">
    <source>
        <dbReference type="ARBA" id="ARBA00022649"/>
    </source>
</evidence>
<gene>
    <name evidence="5" type="ORF">COS11_01835</name>
</gene>
<dbReference type="SUPFAM" id="SSF81593">
    <property type="entry name" value="Nucleotidyltransferase substrate binding subunit/domain"/>
    <property type="match status" value="1"/>
</dbReference>
<comment type="caution">
    <text evidence="5">The sequence shown here is derived from an EMBL/GenBank/DDBJ whole genome shotgun (WGS) entry which is preliminary data.</text>
</comment>
<dbReference type="Pfam" id="PF01934">
    <property type="entry name" value="HepT-like"/>
    <property type="match status" value="1"/>
</dbReference>
<dbReference type="AlphaFoldDB" id="A0A2M7E9Z2"/>
<evidence type="ECO:0000313" key="5">
    <source>
        <dbReference type="EMBL" id="PIV64505.1"/>
    </source>
</evidence>
<dbReference type="Gene3D" id="1.20.120.580">
    <property type="entry name" value="bsu32300-like"/>
    <property type="match status" value="1"/>
</dbReference>
<sequence length="140" mass="16797">MEIDKEKIYSKIQIIEDNLKKLKELKPLSFENFAKDFRNFESAKHLFQTAIEAMADIATHIIARLRLRTPESAVETIKILVENKVFPPENQKRYCEMIRFRNRLVHFYHKVDVKELYQILQNDLPDFEIFLRDLNTILTK</sequence>
<dbReference type="GO" id="GO:0004540">
    <property type="term" value="F:RNA nuclease activity"/>
    <property type="evidence" value="ECO:0007669"/>
    <property type="project" value="InterPro"/>
</dbReference>
<comment type="similarity">
    <text evidence="4">Belongs to the HepT RNase toxin family.</text>
</comment>